<dbReference type="InterPro" id="IPR046960">
    <property type="entry name" value="PPR_At4g14850-like_plant"/>
</dbReference>
<dbReference type="FunFam" id="1.25.40.10:FF:000381">
    <property type="entry name" value="Pentatricopeptide repeat-containing protein"/>
    <property type="match status" value="1"/>
</dbReference>
<dbReference type="OMA" id="FISFERM"/>
<dbReference type="AlphaFoldDB" id="A0A8T2UIU0"/>
<feature type="repeat" description="PPR" evidence="2">
    <location>
        <begin position="203"/>
        <end position="237"/>
    </location>
</feature>
<dbReference type="GO" id="GO:0009451">
    <property type="term" value="P:RNA modification"/>
    <property type="evidence" value="ECO:0007669"/>
    <property type="project" value="InterPro"/>
</dbReference>
<evidence type="ECO:0000256" key="1">
    <source>
        <dbReference type="ARBA" id="ARBA00022737"/>
    </source>
</evidence>
<dbReference type="PANTHER" id="PTHR24015:SF739">
    <property type="entry name" value="OS03G0644200 PROTEIN"/>
    <property type="match status" value="1"/>
</dbReference>
<dbReference type="SUPFAM" id="SSF48452">
    <property type="entry name" value="TPR-like"/>
    <property type="match status" value="1"/>
</dbReference>
<gene>
    <name evidence="3" type="ORF">KP509_07G069700</name>
</gene>
<feature type="repeat" description="PPR" evidence="2">
    <location>
        <begin position="270"/>
        <end position="304"/>
    </location>
</feature>
<proteinExistence type="predicted"/>
<reference evidence="3" key="1">
    <citation type="submission" date="2021-08" db="EMBL/GenBank/DDBJ databases">
        <title>WGS assembly of Ceratopteris richardii.</title>
        <authorList>
            <person name="Marchant D.B."/>
            <person name="Chen G."/>
            <person name="Jenkins J."/>
            <person name="Shu S."/>
            <person name="Leebens-Mack J."/>
            <person name="Grimwood J."/>
            <person name="Schmutz J."/>
            <person name="Soltis P."/>
            <person name="Soltis D."/>
            <person name="Chen Z.-H."/>
        </authorList>
    </citation>
    <scope>NUCLEOTIDE SEQUENCE</scope>
    <source>
        <strain evidence="3">Whitten #5841</strain>
        <tissue evidence="3">Leaf</tissue>
    </source>
</reference>
<dbReference type="NCBIfam" id="TIGR00756">
    <property type="entry name" value="PPR"/>
    <property type="match status" value="5"/>
</dbReference>
<dbReference type="FunFam" id="1.25.40.10:FF:000031">
    <property type="entry name" value="Pentatricopeptide repeat-containing protein mitochondrial"/>
    <property type="match status" value="1"/>
</dbReference>
<accession>A0A8T2UIU0</accession>
<evidence type="ECO:0008006" key="5">
    <source>
        <dbReference type="Google" id="ProtNLM"/>
    </source>
</evidence>
<dbReference type="EMBL" id="CM035412">
    <property type="protein sequence ID" value="KAH7433435.1"/>
    <property type="molecule type" value="Genomic_DNA"/>
</dbReference>
<sequence>MKAADYVTLLRVCSKTKDLQRGIALHDDIVKRHYVEACSDALVIMYAKCGRIFKAEELLVLHKCRSVAAWTALIAAYVRIGQGYNAVDCYDQMRHHGISPDAVAFVCVLKACASTRALEKGLEIHEEIISEQFVGYNIMLGNALVDMYAKCGAVHKAHDVLKGLPSRNVITWNALITGYAQGCKGEQALLCFEQMQCEGVSPDAVTFTCILKACGCIGAVEKGEQIHDEIVRCGYLKKDLILGTALVDMYAKCGAFPKAHEVLEELPFRNEFCWSALISGYAEQGYGQQALLCYEAMKHDGLSPCRVTYLSILKACGSLKARELGEQIHEEIGRQGLLKEDTMLGNALIDMYTKCGTLSKAEQLLDELSVRDVVSWSTLIAGYSKQGQEEKAFISFERMQDEGITPNVVTFACILKACGSTGANDKGEKVHEEIIRQGLLDNNLLLGNTLVDMYSKCGALGKAQQVMEELSVRDDVTWNTLIAGFAQHGQCEQALSSYEYMQQDGFAPGKATFLCLLKACGCIGAFLKGEQIHEKMTRLGLSNNDTMLSTALVDMYAKCGALEKAYHVLRELPVQNEVSYSALLGACERQIDVKAGRWAFEHAVQANKNDALIYAQMANIYAAAGMQEDAELVEVMRLENEAW</sequence>
<comment type="caution">
    <text evidence="3">The sequence shown here is derived from an EMBL/GenBank/DDBJ whole genome shotgun (WGS) entry which is preliminary data.</text>
</comment>
<dbReference type="PROSITE" id="PS51375">
    <property type="entry name" value="PPR"/>
    <property type="match status" value="7"/>
</dbReference>
<dbReference type="GO" id="GO:0048731">
    <property type="term" value="P:system development"/>
    <property type="evidence" value="ECO:0007669"/>
    <property type="project" value="UniProtKB-ARBA"/>
</dbReference>
<dbReference type="Gene3D" id="1.25.40.10">
    <property type="entry name" value="Tetratricopeptide repeat domain"/>
    <property type="match status" value="5"/>
</dbReference>
<dbReference type="FunFam" id="1.25.40.10:FF:000158">
    <property type="entry name" value="pentatricopeptide repeat-containing protein At2g33680"/>
    <property type="match status" value="1"/>
</dbReference>
<dbReference type="InterPro" id="IPR011990">
    <property type="entry name" value="TPR-like_helical_dom_sf"/>
</dbReference>
<feature type="repeat" description="PPR" evidence="2">
    <location>
        <begin position="407"/>
        <end position="441"/>
    </location>
</feature>
<evidence type="ECO:0000313" key="3">
    <source>
        <dbReference type="EMBL" id="KAH7433435.1"/>
    </source>
</evidence>
<feature type="repeat" description="PPR" evidence="2">
    <location>
        <begin position="168"/>
        <end position="202"/>
    </location>
</feature>
<dbReference type="InterPro" id="IPR002885">
    <property type="entry name" value="PPR_rpt"/>
</dbReference>
<dbReference type="OrthoDB" id="185373at2759"/>
<evidence type="ECO:0000256" key="2">
    <source>
        <dbReference type="PROSITE-ProRule" id="PRU00708"/>
    </source>
</evidence>
<feature type="repeat" description="PPR" evidence="2">
    <location>
        <begin position="66"/>
        <end position="100"/>
    </location>
</feature>
<dbReference type="FunFam" id="1.25.40.10:FF:000344">
    <property type="entry name" value="Pentatricopeptide repeat-containing protein"/>
    <property type="match status" value="1"/>
</dbReference>
<organism evidence="3 4">
    <name type="scientific">Ceratopteris richardii</name>
    <name type="common">Triangle waterfern</name>
    <dbReference type="NCBI Taxonomy" id="49495"/>
    <lineage>
        <taxon>Eukaryota</taxon>
        <taxon>Viridiplantae</taxon>
        <taxon>Streptophyta</taxon>
        <taxon>Embryophyta</taxon>
        <taxon>Tracheophyta</taxon>
        <taxon>Polypodiopsida</taxon>
        <taxon>Polypodiidae</taxon>
        <taxon>Polypodiales</taxon>
        <taxon>Pteridineae</taxon>
        <taxon>Pteridaceae</taxon>
        <taxon>Parkerioideae</taxon>
        <taxon>Ceratopteris</taxon>
    </lineage>
</organism>
<feature type="repeat" description="PPR" evidence="2">
    <location>
        <begin position="474"/>
        <end position="508"/>
    </location>
</feature>
<keyword evidence="1" id="KW-0677">Repeat</keyword>
<dbReference type="Pfam" id="PF01535">
    <property type="entry name" value="PPR"/>
    <property type="match status" value="3"/>
</dbReference>
<dbReference type="Pfam" id="PF13041">
    <property type="entry name" value="PPR_2"/>
    <property type="match status" value="5"/>
</dbReference>
<keyword evidence="4" id="KW-1185">Reference proteome</keyword>
<feature type="repeat" description="PPR" evidence="2">
    <location>
        <begin position="372"/>
        <end position="406"/>
    </location>
</feature>
<dbReference type="PANTHER" id="PTHR24015">
    <property type="entry name" value="OS07G0578800 PROTEIN-RELATED"/>
    <property type="match status" value="1"/>
</dbReference>
<evidence type="ECO:0000313" key="4">
    <source>
        <dbReference type="Proteomes" id="UP000825935"/>
    </source>
</evidence>
<protein>
    <recommendedName>
        <fullName evidence="5">Pentatricopeptide repeat-containing protein</fullName>
    </recommendedName>
</protein>
<name>A0A8T2UIU0_CERRI</name>
<dbReference type="GO" id="GO:0003723">
    <property type="term" value="F:RNA binding"/>
    <property type="evidence" value="ECO:0007669"/>
    <property type="project" value="InterPro"/>
</dbReference>
<dbReference type="Proteomes" id="UP000825935">
    <property type="component" value="Chromosome 7"/>
</dbReference>